<keyword evidence="6 8" id="KW-1133">Transmembrane helix</keyword>
<dbReference type="KEGG" id="gom:D7316_04567"/>
<evidence type="ECO:0000256" key="7">
    <source>
        <dbReference type="ARBA" id="ARBA00023136"/>
    </source>
</evidence>
<dbReference type="InterPro" id="IPR038731">
    <property type="entry name" value="RgtA/B/C-like"/>
</dbReference>
<evidence type="ECO:0000256" key="2">
    <source>
        <dbReference type="ARBA" id="ARBA00022475"/>
    </source>
</evidence>
<evidence type="ECO:0000256" key="1">
    <source>
        <dbReference type="ARBA" id="ARBA00004651"/>
    </source>
</evidence>
<dbReference type="OrthoDB" id="3276839at2"/>
<keyword evidence="5 8" id="KW-0812">Transmembrane</keyword>
<keyword evidence="2" id="KW-1003">Cell membrane</keyword>
<feature type="transmembrane region" description="Helical" evidence="8">
    <location>
        <begin position="85"/>
        <end position="107"/>
    </location>
</feature>
<keyword evidence="3" id="KW-0328">Glycosyltransferase</keyword>
<gene>
    <name evidence="10" type="ORF">D7316_04567</name>
</gene>
<reference evidence="10 11" key="1">
    <citation type="submission" date="2018-11" db="EMBL/GenBank/DDBJ databases">
        <title>Gordonia insulae sp. nov., isolated from an island soil.</title>
        <authorList>
            <person name="Kim Y.S."/>
            <person name="Kim S.B."/>
        </authorList>
    </citation>
    <scope>NUCLEOTIDE SEQUENCE [LARGE SCALE GENOMIC DNA]</scope>
    <source>
        <strain evidence="10 11">MMS17-SY073</strain>
    </source>
</reference>
<feature type="domain" description="Glycosyltransferase RgtA/B/C/D-like" evidence="9">
    <location>
        <begin position="86"/>
        <end position="216"/>
    </location>
</feature>
<feature type="transmembrane region" description="Helical" evidence="8">
    <location>
        <begin position="300"/>
        <end position="322"/>
    </location>
</feature>
<evidence type="ECO:0000259" key="9">
    <source>
        <dbReference type="Pfam" id="PF13231"/>
    </source>
</evidence>
<keyword evidence="11" id="KW-1185">Reference proteome</keyword>
<accession>A0A3G8JTB0</accession>
<comment type="subcellular location">
    <subcellularLocation>
        <location evidence="1">Cell membrane</location>
        <topology evidence="1">Multi-pass membrane protein</topology>
    </subcellularLocation>
</comment>
<sequence length="552" mass="60133">MRGRSVVGVFFLVWLVYAAIGIWLCMGQQFFMGDSLSRVQAAQSVLFSRDPHLSAIGFIFTPLTAMAQLPLTALTPIWPPMTTEAVSAAIMSAGFGAGAVIQVWGIARDRGVTPWMGNAVSICFAINPMIVFYSANGMSEAPFIFFLTWTVRRLLRWADTDDVHELIVAAVALALGYLTRYDGGAAAVAAAGFVAVVTFRRADRTKRYRRVVMDVALVELPSAVAFFVWAFTSWLITGNLFAQFSSQYGNTAILEQTVGSEGSATTSAIRFALSELVILAPLFAIVLPMVAVIRFRRRRLYPLMVGLAVIGAVLAFQILSYVRGTTFGFMRFYITVIPLSAIVALLALPATRPSPFRRLGRHAEPPPVGTVGRHPIGYRVAAVVAALSMVVAIPTTAAGMNTSTYGNQEFALGALLVPRPDSTDPHLLDAQKVARAFSTEREIAQYLDSLHLPDGSVICDTVFGFAVVVRSTRPKQFVIPSDQDFTNILNDPALNGVQYILTVPKEGRGESDAINTRYPTIYENGAQIGVLTLEARNQGAYLPTWRIYRVLD</sequence>
<dbReference type="GO" id="GO:0016763">
    <property type="term" value="F:pentosyltransferase activity"/>
    <property type="evidence" value="ECO:0007669"/>
    <property type="project" value="TreeGrafter"/>
</dbReference>
<feature type="transmembrane region" description="Helical" evidence="8">
    <location>
        <begin position="166"/>
        <end position="199"/>
    </location>
</feature>
<dbReference type="RefSeq" id="WP_124710243.1">
    <property type="nucleotide sequence ID" value="NZ_CP033972.1"/>
</dbReference>
<dbReference type="AlphaFoldDB" id="A0A3G8JTB0"/>
<name>A0A3G8JTB0_9ACTN</name>
<evidence type="ECO:0000313" key="10">
    <source>
        <dbReference type="EMBL" id="AZG47955.1"/>
    </source>
</evidence>
<evidence type="ECO:0000256" key="8">
    <source>
        <dbReference type="SAM" id="Phobius"/>
    </source>
</evidence>
<feature type="transmembrane region" description="Helical" evidence="8">
    <location>
        <begin position="119"/>
        <end position="146"/>
    </location>
</feature>
<organism evidence="10 11">
    <name type="scientific">Gordonia insulae</name>
    <dbReference type="NCBI Taxonomy" id="2420509"/>
    <lineage>
        <taxon>Bacteria</taxon>
        <taxon>Bacillati</taxon>
        <taxon>Actinomycetota</taxon>
        <taxon>Actinomycetes</taxon>
        <taxon>Mycobacteriales</taxon>
        <taxon>Gordoniaceae</taxon>
        <taxon>Gordonia</taxon>
    </lineage>
</organism>
<feature type="transmembrane region" description="Helical" evidence="8">
    <location>
        <begin position="211"/>
        <end position="236"/>
    </location>
</feature>
<evidence type="ECO:0000256" key="5">
    <source>
        <dbReference type="ARBA" id="ARBA00022692"/>
    </source>
</evidence>
<dbReference type="Pfam" id="PF13231">
    <property type="entry name" value="PMT_2"/>
    <property type="match status" value="1"/>
</dbReference>
<dbReference type="PANTHER" id="PTHR33908:SF11">
    <property type="entry name" value="MEMBRANE PROTEIN"/>
    <property type="match status" value="1"/>
</dbReference>
<proteinExistence type="predicted"/>
<keyword evidence="7 8" id="KW-0472">Membrane</keyword>
<dbReference type="GO" id="GO:0009103">
    <property type="term" value="P:lipopolysaccharide biosynthetic process"/>
    <property type="evidence" value="ECO:0007669"/>
    <property type="project" value="UniProtKB-ARBA"/>
</dbReference>
<feature type="transmembrane region" description="Helical" evidence="8">
    <location>
        <begin position="271"/>
        <end position="293"/>
    </location>
</feature>
<evidence type="ECO:0000256" key="4">
    <source>
        <dbReference type="ARBA" id="ARBA00022679"/>
    </source>
</evidence>
<protein>
    <recommendedName>
        <fullName evidence="9">Glycosyltransferase RgtA/B/C/D-like domain-containing protein</fullName>
    </recommendedName>
</protein>
<dbReference type="GO" id="GO:0005886">
    <property type="term" value="C:plasma membrane"/>
    <property type="evidence" value="ECO:0007669"/>
    <property type="project" value="UniProtKB-SubCell"/>
</dbReference>
<feature type="transmembrane region" description="Helical" evidence="8">
    <location>
        <begin position="6"/>
        <end position="32"/>
    </location>
</feature>
<dbReference type="Proteomes" id="UP000271469">
    <property type="component" value="Chromosome"/>
</dbReference>
<evidence type="ECO:0000256" key="6">
    <source>
        <dbReference type="ARBA" id="ARBA00022989"/>
    </source>
</evidence>
<evidence type="ECO:0000313" key="11">
    <source>
        <dbReference type="Proteomes" id="UP000271469"/>
    </source>
</evidence>
<dbReference type="InterPro" id="IPR050297">
    <property type="entry name" value="LipidA_mod_glycosyltrf_83"/>
</dbReference>
<feature type="transmembrane region" description="Helical" evidence="8">
    <location>
        <begin position="53"/>
        <end position="73"/>
    </location>
</feature>
<keyword evidence="4" id="KW-0808">Transferase</keyword>
<evidence type="ECO:0000256" key="3">
    <source>
        <dbReference type="ARBA" id="ARBA00022676"/>
    </source>
</evidence>
<feature type="transmembrane region" description="Helical" evidence="8">
    <location>
        <begin position="328"/>
        <end position="348"/>
    </location>
</feature>
<dbReference type="EMBL" id="CP033972">
    <property type="protein sequence ID" value="AZG47955.1"/>
    <property type="molecule type" value="Genomic_DNA"/>
</dbReference>
<dbReference type="PANTHER" id="PTHR33908">
    <property type="entry name" value="MANNOSYLTRANSFERASE YKCB-RELATED"/>
    <property type="match status" value="1"/>
</dbReference>